<keyword evidence="1" id="KW-1133">Transmembrane helix</keyword>
<dbReference type="EMBL" id="HBUF01013796">
    <property type="protein sequence ID" value="CAG6608982.1"/>
    <property type="molecule type" value="Transcribed_RNA"/>
</dbReference>
<keyword evidence="1" id="KW-0812">Transmembrane</keyword>
<accession>A0A8D8LP94</accession>
<dbReference type="AlphaFoldDB" id="A0A8D8LP94"/>
<name>A0A8D8LP94_9HEMI</name>
<reference evidence="2" key="1">
    <citation type="submission" date="2021-05" db="EMBL/GenBank/DDBJ databases">
        <authorList>
            <person name="Alioto T."/>
            <person name="Alioto T."/>
            <person name="Gomez Garrido J."/>
        </authorList>
    </citation>
    <scope>NUCLEOTIDE SEQUENCE</scope>
</reference>
<feature type="transmembrane region" description="Helical" evidence="1">
    <location>
        <begin position="46"/>
        <end position="78"/>
    </location>
</feature>
<keyword evidence="1" id="KW-0472">Membrane</keyword>
<evidence type="ECO:0000313" key="2">
    <source>
        <dbReference type="EMBL" id="CAG6608982.1"/>
    </source>
</evidence>
<proteinExistence type="predicted"/>
<protein>
    <submittedName>
        <fullName evidence="2">Uncharacterized protein</fullName>
    </submittedName>
</protein>
<organism evidence="2">
    <name type="scientific">Cacopsylla melanoneura</name>
    <dbReference type="NCBI Taxonomy" id="428564"/>
    <lineage>
        <taxon>Eukaryota</taxon>
        <taxon>Metazoa</taxon>
        <taxon>Ecdysozoa</taxon>
        <taxon>Arthropoda</taxon>
        <taxon>Hexapoda</taxon>
        <taxon>Insecta</taxon>
        <taxon>Pterygota</taxon>
        <taxon>Neoptera</taxon>
        <taxon>Paraneoptera</taxon>
        <taxon>Hemiptera</taxon>
        <taxon>Sternorrhyncha</taxon>
        <taxon>Psylloidea</taxon>
        <taxon>Psyllidae</taxon>
        <taxon>Psyllinae</taxon>
        <taxon>Cacopsylla</taxon>
    </lineage>
</organism>
<evidence type="ECO:0000256" key="1">
    <source>
        <dbReference type="SAM" id="Phobius"/>
    </source>
</evidence>
<sequence length="99" mass="11632">MYTYVLSFSSSFLASFCKKHLVTLMLFLLFFSDSLSTLNSTFNKIFIRFGCAICFLFFSSFFLLVHFHLLLASLYILIRKMGLCHTHYLFTIFYMGTLQ</sequence>